<name>A0A3A8NLK2_9BACT</name>
<keyword evidence="3" id="KW-0732">Signal</keyword>
<comment type="caution">
    <text evidence="4">The sequence shown here is derived from an EMBL/GenBank/DDBJ whole genome shotgun (WGS) entry which is preliminary data.</text>
</comment>
<feature type="signal peptide" evidence="3">
    <location>
        <begin position="1"/>
        <end position="18"/>
    </location>
</feature>
<dbReference type="AlphaFoldDB" id="A0A3A8NLK2"/>
<feature type="region of interest" description="Disordered" evidence="1">
    <location>
        <begin position="29"/>
        <end position="66"/>
    </location>
</feature>
<evidence type="ECO:0000313" key="5">
    <source>
        <dbReference type="Proteomes" id="UP000273405"/>
    </source>
</evidence>
<sequence length="290" mass="30647">MIRNLWMSVVLVPMASLAAPVAEEPLSGAASEVPSLQEARPADTTGDAPRADAPPAEATTPPAPERPVLSFAEAKDQYELRHIGFDDYVATAVSPWMVGNGGLSMIPPKTLARWSIPYEGKHKKPLQGMAFYEKLGRADLVAAYESKMRKKTVIGVVGGATMVAGLGLVLGVVGPSDEDCDLGRPGFSACVSRNLERDDTRLALSLTGMGVALVGVGVLTYGVWLNPHPIEPYQARELADGYNQRLQGELGLSEDPARPPETRKLPGVIQASLSPIVGPDGGGLQLNGVF</sequence>
<feature type="transmembrane region" description="Helical" evidence="2">
    <location>
        <begin position="153"/>
        <end position="174"/>
    </location>
</feature>
<dbReference type="OrthoDB" id="5516451at2"/>
<dbReference type="RefSeq" id="WP_120626830.1">
    <property type="nucleotide sequence ID" value="NZ_RAWG01000121.1"/>
</dbReference>
<accession>A0A3A8NLK2</accession>
<gene>
    <name evidence="4" type="ORF">D7X12_19745</name>
</gene>
<evidence type="ECO:0000256" key="2">
    <source>
        <dbReference type="SAM" id="Phobius"/>
    </source>
</evidence>
<evidence type="ECO:0000256" key="1">
    <source>
        <dbReference type="SAM" id="MobiDB-lite"/>
    </source>
</evidence>
<organism evidence="4 5">
    <name type="scientific">Corallococcus sicarius</name>
    <dbReference type="NCBI Taxonomy" id="2316726"/>
    <lineage>
        <taxon>Bacteria</taxon>
        <taxon>Pseudomonadati</taxon>
        <taxon>Myxococcota</taxon>
        <taxon>Myxococcia</taxon>
        <taxon>Myxococcales</taxon>
        <taxon>Cystobacterineae</taxon>
        <taxon>Myxococcaceae</taxon>
        <taxon>Corallococcus</taxon>
    </lineage>
</organism>
<protein>
    <recommendedName>
        <fullName evidence="6">Transmembrane protein</fullName>
    </recommendedName>
</protein>
<dbReference type="EMBL" id="RAWG01000121">
    <property type="protein sequence ID" value="RKH40852.1"/>
    <property type="molecule type" value="Genomic_DNA"/>
</dbReference>
<evidence type="ECO:0000256" key="3">
    <source>
        <dbReference type="SAM" id="SignalP"/>
    </source>
</evidence>
<keyword evidence="2" id="KW-0812">Transmembrane</keyword>
<keyword evidence="5" id="KW-1185">Reference proteome</keyword>
<dbReference type="Proteomes" id="UP000273405">
    <property type="component" value="Unassembled WGS sequence"/>
</dbReference>
<evidence type="ECO:0008006" key="6">
    <source>
        <dbReference type="Google" id="ProtNLM"/>
    </source>
</evidence>
<keyword evidence="2" id="KW-0472">Membrane</keyword>
<feature type="transmembrane region" description="Helical" evidence="2">
    <location>
        <begin position="202"/>
        <end position="224"/>
    </location>
</feature>
<proteinExistence type="predicted"/>
<feature type="chain" id="PRO_5017468688" description="Transmembrane protein" evidence="3">
    <location>
        <begin position="19"/>
        <end position="290"/>
    </location>
</feature>
<evidence type="ECO:0000313" key="4">
    <source>
        <dbReference type="EMBL" id="RKH40852.1"/>
    </source>
</evidence>
<feature type="compositionally biased region" description="Low complexity" evidence="1">
    <location>
        <begin position="42"/>
        <end position="60"/>
    </location>
</feature>
<keyword evidence="2" id="KW-1133">Transmembrane helix</keyword>
<reference evidence="5" key="1">
    <citation type="submission" date="2018-09" db="EMBL/GenBank/DDBJ databases">
        <authorList>
            <person name="Livingstone P.G."/>
            <person name="Whitworth D.E."/>
        </authorList>
    </citation>
    <scope>NUCLEOTIDE SEQUENCE [LARGE SCALE GENOMIC DNA]</scope>
    <source>
        <strain evidence="5">CA040B</strain>
    </source>
</reference>